<comment type="caution">
    <text evidence="1">The sequence shown here is derived from an EMBL/GenBank/DDBJ whole genome shotgun (WGS) entry which is preliminary data.</text>
</comment>
<sequence>MANSFKKMIKEKIISRSDSGMFISLDNIHVKEGFNKREDDERTRLADDDLFAFLMAGGTVP</sequence>
<name>A0A7X2SV76_ENTAG</name>
<accession>A0A7X2SV76</accession>
<dbReference type="Proteomes" id="UP000461948">
    <property type="component" value="Unassembled WGS sequence"/>
</dbReference>
<gene>
    <name evidence="1" type="ORF">GKC49_09245</name>
</gene>
<evidence type="ECO:0000313" key="2">
    <source>
        <dbReference type="Proteomes" id="UP000461948"/>
    </source>
</evidence>
<dbReference type="EMBL" id="WKLC01000315">
    <property type="protein sequence ID" value="MSE15317.1"/>
    <property type="molecule type" value="Genomic_DNA"/>
</dbReference>
<organism evidence="1 2">
    <name type="scientific">Enterobacter agglomerans</name>
    <name type="common">Erwinia herbicola</name>
    <name type="synonym">Pantoea agglomerans</name>
    <dbReference type="NCBI Taxonomy" id="549"/>
    <lineage>
        <taxon>Bacteria</taxon>
        <taxon>Pseudomonadati</taxon>
        <taxon>Pseudomonadota</taxon>
        <taxon>Gammaproteobacteria</taxon>
        <taxon>Enterobacterales</taxon>
        <taxon>Erwiniaceae</taxon>
        <taxon>Pantoea</taxon>
        <taxon>Pantoea agglomerans group</taxon>
    </lineage>
</organism>
<reference evidence="1 2" key="1">
    <citation type="submission" date="2019-11" db="EMBL/GenBank/DDBJ databases">
        <title>Draft Genome Sequence of Plant Growth-Promoting Rhizosphere-Associated Bacteria.</title>
        <authorList>
            <person name="Vasilyev I.Y."/>
            <person name="Radchenko V."/>
            <person name="Ilnitskaya E.V."/>
        </authorList>
    </citation>
    <scope>NUCLEOTIDE SEQUENCE [LARGE SCALE GENOMIC DNA]</scope>
    <source>
        <strain evidence="1 2">VRA_MhP_f</strain>
    </source>
</reference>
<feature type="non-terminal residue" evidence="1">
    <location>
        <position position="61"/>
    </location>
</feature>
<protein>
    <submittedName>
        <fullName evidence="1">Chromosome partitioning protein ParB</fullName>
    </submittedName>
</protein>
<dbReference type="AlphaFoldDB" id="A0A7X2SV76"/>
<evidence type="ECO:0000313" key="1">
    <source>
        <dbReference type="EMBL" id="MSE15317.1"/>
    </source>
</evidence>
<proteinExistence type="predicted"/>